<evidence type="ECO:0000313" key="3">
    <source>
        <dbReference type="Proteomes" id="UP001627154"/>
    </source>
</evidence>
<dbReference type="Pfam" id="PF13976">
    <property type="entry name" value="gag_pre-integrs"/>
    <property type="match status" value="1"/>
</dbReference>
<gene>
    <name evidence="2" type="ORF">TKK_014354</name>
</gene>
<dbReference type="Proteomes" id="UP001627154">
    <property type="component" value="Unassembled WGS sequence"/>
</dbReference>
<comment type="caution">
    <text evidence="2">The sequence shown here is derived from an EMBL/GenBank/DDBJ whole genome shotgun (WGS) entry which is preliminary data.</text>
</comment>
<evidence type="ECO:0000259" key="1">
    <source>
        <dbReference type="Pfam" id="PF13976"/>
    </source>
</evidence>
<feature type="domain" description="GAG-pre-integrase" evidence="1">
    <location>
        <begin position="39"/>
        <end position="107"/>
    </location>
</feature>
<dbReference type="AlphaFoldDB" id="A0ABD2WD03"/>
<sequence>MSVAKVVDARFDVKFSKKLATITAETGEVIARAERIGDLFFIDGAERPRPISTMAKINVDMSEWHARLGHLNSNDLKTMIQKQHAKGMGNVKVEDIGCCSTCAITKMTSAIRGETSRSNSYRRIRPNENNIQRRSEMVRDIHR</sequence>
<proteinExistence type="predicted"/>
<evidence type="ECO:0000313" key="2">
    <source>
        <dbReference type="EMBL" id="KAL3390890.1"/>
    </source>
</evidence>
<keyword evidence="3" id="KW-1185">Reference proteome</keyword>
<organism evidence="2 3">
    <name type="scientific">Trichogramma kaykai</name>
    <dbReference type="NCBI Taxonomy" id="54128"/>
    <lineage>
        <taxon>Eukaryota</taxon>
        <taxon>Metazoa</taxon>
        <taxon>Ecdysozoa</taxon>
        <taxon>Arthropoda</taxon>
        <taxon>Hexapoda</taxon>
        <taxon>Insecta</taxon>
        <taxon>Pterygota</taxon>
        <taxon>Neoptera</taxon>
        <taxon>Endopterygota</taxon>
        <taxon>Hymenoptera</taxon>
        <taxon>Apocrita</taxon>
        <taxon>Proctotrupomorpha</taxon>
        <taxon>Chalcidoidea</taxon>
        <taxon>Trichogrammatidae</taxon>
        <taxon>Trichogramma</taxon>
    </lineage>
</organism>
<reference evidence="2 3" key="1">
    <citation type="journal article" date="2024" name="bioRxiv">
        <title>A reference genome for Trichogramma kaykai: A tiny desert-dwelling parasitoid wasp with competing sex-ratio distorters.</title>
        <authorList>
            <person name="Culotta J."/>
            <person name="Lindsey A.R."/>
        </authorList>
    </citation>
    <scope>NUCLEOTIDE SEQUENCE [LARGE SCALE GENOMIC DNA]</scope>
    <source>
        <strain evidence="2 3">KSX58</strain>
    </source>
</reference>
<accession>A0ABD2WD03</accession>
<dbReference type="InterPro" id="IPR025724">
    <property type="entry name" value="GAG-pre-integrase_dom"/>
</dbReference>
<dbReference type="EMBL" id="JBJJXI010000114">
    <property type="protein sequence ID" value="KAL3390890.1"/>
    <property type="molecule type" value="Genomic_DNA"/>
</dbReference>
<name>A0ABD2WD03_9HYME</name>
<protein>
    <recommendedName>
        <fullName evidence="1">GAG-pre-integrase domain-containing protein</fullName>
    </recommendedName>
</protein>